<feature type="domain" description="Reverse transcriptase" evidence="1">
    <location>
        <begin position="1"/>
        <end position="65"/>
    </location>
</feature>
<sequence>MGAVLQGLDYTFCYVDDILVASNNPQQHKAHLREVLRRLQDYGLSINLAKCIIGANEIRYLGYLINGNGIATLQDRVEAIANYPKPKTITELRRFLGLINFYHRFVRNAAATQTPLHSLTAGATKRDKRPVAWNPEAEQSFKECKQQLANAALLAHPQERAPLALHTDASDLTIGATLEQFQH</sequence>
<evidence type="ECO:0000313" key="3">
    <source>
        <dbReference type="Proteomes" id="UP001497644"/>
    </source>
</evidence>
<dbReference type="AlphaFoldDB" id="A0AAV2NN39"/>
<dbReference type="InterPro" id="IPR000477">
    <property type="entry name" value="RT_dom"/>
</dbReference>
<evidence type="ECO:0000259" key="1">
    <source>
        <dbReference type="PROSITE" id="PS50878"/>
    </source>
</evidence>
<organism evidence="2 3">
    <name type="scientific">Lasius platythorax</name>
    <dbReference type="NCBI Taxonomy" id="488582"/>
    <lineage>
        <taxon>Eukaryota</taxon>
        <taxon>Metazoa</taxon>
        <taxon>Ecdysozoa</taxon>
        <taxon>Arthropoda</taxon>
        <taxon>Hexapoda</taxon>
        <taxon>Insecta</taxon>
        <taxon>Pterygota</taxon>
        <taxon>Neoptera</taxon>
        <taxon>Endopterygota</taxon>
        <taxon>Hymenoptera</taxon>
        <taxon>Apocrita</taxon>
        <taxon>Aculeata</taxon>
        <taxon>Formicoidea</taxon>
        <taxon>Formicidae</taxon>
        <taxon>Formicinae</taxon>
        <taxon>Lasius</taxon>
        <taxon>Lasius</taxon>
    </lineage>
</organism>
<dbReference type="InterPro" id="IPR041577">
    <property type="entry name" value="RT_RNaseH_2"/>
</dbReference>
<dbReference type="Proteomes" id="UP001497644">
    <property type="component" value="Chromosome 3"/>
</dbReference>
<dbReference type="Pfam" id="PF00078">
    <property type="entry name" value="RVT_1"/>
    <property type="match status" value="1"/>
</dbReference>
<dbReference type="PANTHER" id="PTHR33064">
    <property type="entry name" value="POL PROTEIN"/>
    <property type="match status" value="1"/>
</dbReference>
<dbReference type="FunFam" id="3.30.70.270:FF:000003">
    <property type="entry name" value="Transposon Ty3-G Gag-Pol polyprotein"/>
    <property type="match status" value="1"/>
</dbReference>
<dbReference type="Gene3D" id="3.30.70.270">
    <property type="match status" value="2"/>
</dbReference>
<protein>
    <recommendedName>
        <fullName evidence="1">Reverse transcriptase domain-containing protein</fullName>
    </recommendedName>
</protein>
<dbReference type="InterPro" id="IPR051320">
    <property type="entry name" value="Viral_Replic_Matur_Polypro"/>
</dbReference>
<name>A0AAV2NN39_9HYME</name>
<dbReference type="InterPro" id="IPR043128">
    <property type="entry name" value="Rev_trsase/Diguanyl_cyclase"/>
</dbReference>
<gene>
    <name evidence="2" type="ORF">LPLAT_LOCUS7275</name>
</gene>
<reference evidence="2" key="1">
    <citation type="submission" date="2024-04" db="EMBL/GenBank/DDBJ databases">
        <authorList>
            <consortium name="Molecular Ecology Group"/>
        </authorList>
    </citation>
    <scope>NUCLEOTIDE SEQUENCE</scope>
</reference>
<dbReference type="FunFam" id="3.30.70.270:FF:000026">
    <property type="entry name" value="Transposon Ty3-G Gag-Pol polyprotein"/>
    <property type="match status" value="1"/>
</dbReference>
<accession>A0AAV2NN39</accession>
<dbReference type="InterPro" id="IPR043502">
    <property type="entry name" value="DNA/RNA_pol_sf"/>
</dbReference>
<dbReference type="SUPFAM" id="SSF56672">
    <property type="entry name" value="DNA/RNA polymerases"/>
    <property type="match status" value="1"/>
</dbReference>
<dbReference type="Pfam" id="PF17919">
    <property type="entry name" value="RT_RNaseH_2"/>
    <property type="match status" value="1"/>
</dbReference>
<proteinExistence type="predicted"/>
<dbReference type="PROSITE" id="PS50878">
    <property type="entry name" value="RT_POL"/>
    <property type="match status" value="1"/>
</dbReference>
<evidence type="ECO:0000313" key="2">
    <source>
        <dbReference type="EMBL" id="CAL1681133.1"/>
    </source>
</evidence>
<dbReference type="EMBL" id="OZ034826">
    <property type="protein sequence ID" value="CAL1681133.1"/>
    <property type="molecule type" value="Genomic_DNA"/>
</dbReference>
<dbReference type="GO" id="GO:0071897">
    <property type="term" value="P:DNA biosynthetic process"/>
    <property type="evidence" value="ECO:0007669"/>
    <property type="project" value="UniProtKB-ARBA"/>
</dbReference>
<dbReference type="PANTHER" id="PTHR33064:SF37">
    <property type="entry name" value="RIBONUCLEASE H"/>
    <property type="match status" value="1"/>
</dbReference>
<keyword evidence="3" id="KW-1185">Reference proteome</keyword>